<feature type="signal peptide" evidence="1">
    <location>
        <begin position="1"/>
        <end position="16"/>
    </location>
</feature>
<sequence length="132" mass="15062">MKRLLFFLCFFIGTLAVIRERREQGLGTAVEAESERTSETTDDSQVQEQGTMLGEKFLQLSNDVLALKREFASLQADVRGWNTVQRGRRATVKETVVQKANLVTVTKLEGGHSSARPYLHDEASPFYWLYYK</sequence>
<dbReference type="WBParaSite" id="MBELARI_LOCUS11485">
    <property type="protein sequence ID" value="MBELARI_LOCUS11485"/>
    <property type="gene ID" value="MBELARI_LOCUS11485"/>
</dbReference>
<reference evidence="3" key="1">
    <citation type="submission" date="2024-02" db="UniProtKB">
        <authorList>
            <consortium name="WormBaseParasite"/>
        </authorList>
    </citation>
    <scope>IDENTIFICATION</scope>
</reference>
<name>A0AAF3EC03_9BILA</name>
<evidence type="ECO:0000313" key="3">
    <source>
        <dbReference type="WBParaSite" id="MBELARI_LOCUS11485"/>
    </source>
</evidence>
<dbReference type="AlphaFoldDB" id="A0AAF3EC03"/>
<feature type="chain" id="PRO_5042016708" evidence="1">
    <location>
        <begin position="17"/>
        <end position="132"/>
    </location>
</feature>
<accession>A0AAF3EC03</accession>
<organism evidence="2 3">
    <name type="scientific">Mesorhabditis belari</name>
    <dbReference type="NCBI Taxonomy" id="2138241"/>
    <lineage>
        <taxon>Eukaryota</taxon>
        <taxon>Metazoa</taxon>
        <taxon>Ecdysozoa</taxon>
        <taxon>Nematoda</taxon>
        <taxon>Chromadorea</taxon>
        <taxon>Rhabditida</taxon>
        <taxon>Rhabditina</taxon>
        <taxon>Rhabditomorpha</taxon>
        <taxon>Rhabditoidea</taxon>
        <taxon>Rhabditidae</taxon>
        <taxon>Mesorhabditinae</taxon>
        <taxon>Mesorhabditis</taxon>
    </lineage>
</organism>
<keyword evidence="2" id="KW-1185">Reference proteome</keyword>
<proteinExistence type="predicted"/>
<evidence type="ECO:0000256" key="1">
    <source>
        <dbReference type="SAM" id="SignalP"/>
    </source>
</evidence>
<evidence type="ECO:0000313" key="2">
    <source>
        <dbReference type="Proteomes" id="UP000887575"/>
    </source>
</evidence>
<keyword evidence="1" id="KW-0732">Signal</keyword>
<dbReference type="Proteomes" id="UP000887575">
    <property type="component" value="Unassembled WGS sequence"/>
</dbReference>
<protein>
    <submittedName>
        <fullName evidence="3">Uncharacterized protein</fullName>
    </submittedName>
</protein>